<organism evidence="3 4">
    <name type="scientific">Obba rivulosa</name>
    <dbReference type="NCBI Taxonomy" id="1052685"/>
    <lineage>
        <taxon>Eukaryota</taxon>
        <taxon>Fungi</taxon>
        <taxon>Dikarya</taxon>
        <taxon>Basidiomycota</taxon>
        <taxon>Agaricomycotina</taxon>
        <taxon>Agaricomycetes</taxon>
        <taxon>Polyporales</taxon>
        <taxon>Gelatoporiaceae</taxon>
        <taxon>Obba</taxon>
    </lineage>
</organism>
<proteinExistence type="predicted"/>
<sequence length="339" mass="38002">MSQYRYLSDVDPEFAAFQSNFPPIPADIDIKTMRSMYDAGSLAQAKSTWGQRLPPESEYRIEDHRIPVTVGEITLRCLIPTPQGAVDEEFPLFYWVHGGGCCMGTIDSDDYFLRIICVEHRISIVNVDYRLAPEFKFRVGLDDTYEGLKWAVSNASLLSASLPKGFIVGGMSSGGNLTAVITHRARDDPFFVGHKITGQVLMIPTVLHPDAHPEEYKSELLSVEQNRFAPLLSKADLRRLYGWIGAPEPTDPEISPLRYPSHRGLPPAYIQVCGLDPLRDEGLLYNKLLKDSGVKTKLEVYPGVPHTFHIFTPNIKQAAKFEKDFKDGLRWLLQGAPVP</sequence>
<dbReference type="PANTHER" id="PTHR48081:SF8">
    <property type="entry name" value="ALPHA_BETA HYDROLASE FOLD-3 DOMAIN-CONTAINING PROTEIN-RELATED"/>
    <property type="match status" value="1"/>
</dbReference>
<dbReference type="InterPro" id="IPR013094">
    <property type="entry name" value="AB_hydrolase_3"/>
</dbReference>
<dbReference type="GO" id="GO:0016787">
    <property type="term" value="F:hydrolase activity"/>
    <property type="evidence" value="ECO:0007669"/>
    <property type="project" value="UniProtKB-KW"/>
</dbReference>
<keyword evidence="4" id="KW-1185">Reference proteome</keyword>
<dbReference type="InterPro" id="IPR029058">
    <property type="entry name" value="AB_hydrolase_fold"/>
</dbReference>
<name>A0A8E2B225_9APHY</name>
<gene>
    <name evidence="3" type="ORF">OBBRIDRAFT_834762</name>
</gene>
<dbReference type="InterPro" id="IPR050300">
    <property type="entry name" value="GDXG_lipolytic_enzyme"/>
</dbReference>
<dbReference type="OrthoDB" id="408631at2759"/>
<reference evidence="3 4" key="1">
    <citation type="submission" date="2016-07" db="EMBL/GenBank/DDBJ databases">
        <title>Draft genome of the white-rot fungus Obba rivulosa 3A-2.</title>
        <authorList>
            <consortium name="DOE Joint Genome Institute"/>
            <person name="Miettinen O."/>
            <person name="Riley R."/>
            <person name="Acob R."/>
            <person name="Barry K."/>
            <person name="Cullen D."/>
            <person name="De Vries R."/>
            <person name="Hainaut M."/>
            <person name="Hatakka A."/>
            <person name="Henrissat B."/>
            <person name="Hilden K."/>
            <person name="Kuo R."/>
            <person name="Labutti K."/>
            <person name="Lipzen A."/>
            <person name="Makela M.R."/>
            <person name="Sandor L."/>
            <person name="Spatafora J.W."/>
            <person name="Grigoriev I.V."/>
            <person name="Hibbett D.S."/>
        </authorList>
    </citation>
    <scope>NUCLEOTIDE SEQUENCE [LARGE SCALE GENOMIC DNA]</scope>
    <source>
        <strain evidence="3 4">3A-2</strain>
    </source>
</reference>
<feature type="domain" description="Alpha/beta hydrolase fold-3" evidence="2">
    <location>
        <begin position="95"/>
        <end position="309"/>
    </location>
</feature>
<evidence type="ECO:0000313" key="4">
    <source>
        <dbReference type="Proteomes" id="UP000250043"/>
    </source>
</evidence>
<dbReference type="SUPFAM" id="SSF53474">
    <property type="entry name" value="alpha/beta-Hydrolases"/>
    <property type="match status" value="1"/>
</dbReference>
<accession>A0A8E2B225</accession>
<dbReference type="Pfam" id="PF07859">
    <property type="entry name" value="Abhydrolase_3"/>
    <property type="match status" value="1"/>
</dbReference>
<evidence type="ECO:0000313" key="3">
    <source>
        <dbReference type="EMBL" id="OCH90772.1"/>
    </source>
</evidence>
<dbReference type="PANTHER" id="PTHR48081">
    <property type="entry name" value="AB HYDROLASE SUPERFAMILY PROTEIN C4A8.06C"/>
    <property type="match status" value="1"/>
</dbReference>
<dbReference type="Proteomes" id="UP000250043">
    <property type="component" value="Unassembled WGS sequence"/>
</dbReference>
<dbReference type="EMBL" id="KV722398">
    <property type="protein sequence ID" value="OCH90772.1"/>
    <property type="molecule type" value="Genomic_DNA"/>
</dbReference>
<evidence type="ECO:0000256" key="1">
    <source>
        <dbReference type="ARBA" id="ARBA00022801"/>
    </source>
</evidence>
<dbReference type="AlphaFoldDB" id="A0A8E2B225"/>
<evidence type="ECO:0000259" key="2">
    <source>
        <dbReference type="Pfam" id="PF07859"/>
    </source>
</evidence>
<protein>
    <recommendedName>
        <fullName evidence="2">Alpha/beta hydrolase fold-3 domain-containing protein</fullName>
    </recommendedName>
</protein>
<dbReference type="Gene3D" id="3.40.50.1820">
    <property type="entry name" value="alpha/beta hydrolase"/>
    <property type="match status" value="1"/>
</dbReference>
<keyword evidence="1" id="KW-0378">Hydrolase</keyword>